<evidence type="ECO:0000313" key="1">
    <source>
        <dbReference type="EMBL" id="AIS32358.1"/>
    </source>
</evidence>
<evidence type="ECO:0000313" key="3">
    <source>
        <dbReference type="Proteomes" id="UP000029661"/>
    </source>
</evidence>
<sequence>MKAQLVETMVKSLEEKHENELVEVVRLDELQKERQHERFLKSKREVQYGRILLPVRHNNKMIAKVAWTGNLYSYDDGDTIIGGQGLVQIGNHIVLTVLHESGGGTAKVISETEAIKEIFVWKAYHLLEELNLLDRVKDLVG</sequence>
<dbReference type="EMBL" id="CP006933">
    <property type="protein sequence ID" value="AIS32358.1"/>
    <property type="molecule type" value="Genomic_DNA"/>
</dbReference>
<reference evidence="2" key="2">
    <citation type="submission" date="2020-10" db="EMBL/GenBank/DDBJ databases">
        <title>Dehalococcoides mccartyi of a TCE/Cr reducing biochatode.</title>
        <authorList>
            <person name="Matturro B."/>
        </authorList>
    </citation>
    <scope>NUCLEOTIDE SEQUENCE</scope>
    <source>
        <strain evidence="2">Bin2</strain>
    </source>
</reference>
<dbReference type="STRING" id="2162.BRM9_1544"/>
<accession>A0A089ZIC2</accession>
<dbReference type="EMBL" id="JADIIL010000003">
    <property type="protein sequence ID" value="MBF4473935.1"/>
    <property type="molecule type" value="Genomic_DNA"/>
</dbReference>
<organism evidence="1 3">
    <name type="scientific">Methanobacterium formicicum</name>
    <dbReference type="NCBI Taxonomy" id="2162"/>
    <lineage>
        <taxon>Archaea</taxon>
        <taxon>Methanobacteriati</taxon>
        <taxon>Methanobacteriota</taxon>
        <taxon>Methanomada group</taxon>
        <taxon>Methanobacteria</taxon>
        <taxon>Methanobacteriales</taxon>
        <taxon>Methanobacteriaceae</taxon>
        <taxon>Methanobacterium</taxon>
    </lineage>
</organism>
<dbReference type="GeneID" id="24792710"/>
<dbReference type="Proteomes" id="UP000029661">
    <property type="component" value="Chromosome"/>
</dbReference>
<proteinExistence type="predicted"/>
<reference evidence="1 3" key="1">
    <citation type="submission" date="2013-12" db="EMBL/GenBank/DDBJ databases">
        <title>The complete genome sequence of Methanobacterium sp. BRM9.</title>
        <authorList>
            <consortium name="Pastoral Greenhouse Gas Research Consortium"/>
            <person name="Kelly W.J."/>
            <person name="Leahy S.C."/>
            <person name="Perry R."/>
            <person name="Li D."/>
            <person name="Altermann E."/>
            <person name="Lambie S.C."/>
            <person name="Attwood G.T."/>
        </authorList>
    </citation>
    <scope>NUCLEOTIDE SEQUENCE [LARGE SCALE GENOMIC DNA]</scope>
    <source>
        <strain evidence="1 3">BRM9</strain>
    </source>
</reference>
<dbReference type="KEGG" id="mfc:BRM9_1544"/>
<name>A0A089ZIC2_METFO</name>
<dbReference type="AlphaFoldDB" id="A0A089ZIC2"/>
<protein>
    <submittedName>
        <fullName evidence="1">Uncharacterized protein</fullName>
    </submittedName>
</protein>
<dbReference type="RefSeq" id="WP_048085340.1">
    <property type="nucleotide sequence ID" value="NZ_CP006933.1"/>
</dbReference>
<evidence type="ECO:0000313" key="2">
    <source>
        <dbReference type="EMBL" id="MBF4473935.1"/>
    </source>
</evidence>
<gene>
    <name evidence="1" type="ORF">BRM9_1544</name>
    <name evidence="2" type="ORF">ISP06_00480</name>
</gene>
<dbReference type="Proteomes" id="UP000606900">
    <property type="component" value="Unassembled WGS sequence"/>
</dbReference>